<evidence type="ECO:0000313" key="3">
    <source>
        <dbReference type="Proteomes" id="UP001165122"/>
    </source>
</evidence>
<comment type="caution">
    <text evidence="2">The sequence shown here is derived from an EMBL/GenBank/DDBJ whole genome shotgun (WGS) entry which is preliminary data.</text>
</comment>
<evidence type="ECO:0000256" key="1">
    <source>
        <dbReference type="SAM" id="MobiDB-lite"/>
    </source>
</evidence>
<name>A0A9W6ZER8_9STRA</name>
<evidence type="ECO:0000313" key="2">
    <source>
        <dbReference type="EMBL" id="GMH49748.1"/>
    </source>
</evidence>
<accession>A0A9W6ZER8</accession>
<proteinExistence type="predicted"/>
<feature type="region of interest" description="Disordered" evidence="1">
    <location>
        <begin position="41"/>
        <end position="60"/>
    </location>
</feature>
<gene>
    <name evidence="2" type="ORF">TrLO_g7304</name>
</gene>
<organism evidence="2 3">
    <name type="scientific">Triparma laevis f. longispina</name>
    <dbReference type="NCBI Taxonomy" id="1714387"/>
    <lineage>
        <taxon>Eukaryota</taxon>
        <taxon>Sar</taxon>
        <taxon>Stramenopiles</taxon>
        <taxon>Ochrophyta</taxon>
        <taxon>Bolidophyceae</taxon>
        <taxon>Parmales</taxon>
        <taxon>Triparmaceae</taxon>
        <taxon>Triparma</taxon>
    </lineage>
</organism>
<keyword evidence="3" id="KW-1185">Reference proteome</keyword>
<reference evidence="3" key="1">
    <citation type="journal article" date="2023" name="Commun. Biol.">
        <title>Genome analysis of Parmales, the sister group of diatoms, reveals the evolutionary specialization of diatoms from phago-mixotrophs to photoautotrophs.</title>
        <authorList>
            <person name="Ban H."/>
            <person name="Sato S."/>
            <person name="Yoshikawa S."/>
            <person name="Yamada K."/>
            <person name="Nakamura Y."/>
            <person name="Ichinomiya M."/>
            <person name="Sato N."/>
            <person name="Blanc-Mathieu R."/>
            <person name="Endo H."/>
            <person name="Kuwata A."/>
            <person name="Ogata H."/>
        </authorList>
    </citation>
    <scope>NUCLEOTIDE SEQUENCE [LARGE SCALE GENOMIC DNA]</scope>
    <source>
        <strain evidence="3">NIES 3700</strain>
    </source>
</reference>
<protein>
    <submittedName>
        <fullName evidence="2">Uncharacterized protein</fullName>
    </submittedName>
</protein>
<dbReference type="EMBL" id="BRXW01000391">
    <property type="protein sequence ID" value="GMH49748.1"/>
    <property type="molecule type" value="Genomic_DNA"/>
</dbReference>
<dbReference type="Proteomes" id="UP001165122">
    <property type="component" value="Unassembled WGS sequence"/>
</dbReference>
<dbReference type="AlphaFoldDB" id="A0A9W6ZER8"/>
<sequence>MSSTFLSPSYLGFWSRFVGCGTNGGTETLLVFNADGSGTFQQNKRKGAASGTDENGQQLSGVWRNENGEDGPVVMFKPDGDDGNADVAIEWETGRYGFRKLASE</sequence>